<accession>A0A1B7X3S0</accession>
<dbReference type="Pfam" id="PF19955">
    <property type="entry name" value="EAD1"/>
    <property type="match status" value="1"/>
</dbReference>
<dbReference type="AlphaFoldDB" id="A0A1B7X3S0"/>
<dbReference type="InterPro" id="IPR045430">
    <property type="entry name" value="EAD1"/>
</dbReference>
<name>A0A1B7X3S0_APHFL</name>
<dbReference type="EMBL" id="LJOW01000035">
    <property type="protein sequence ID" value="OBQ44026.1"/>
    <property type="molecule type" value="Genomic_DNA"/>
</dbReference>
<evidence type="ECO:0000259" key="1">
    <source>
        <dbReference type="Pfam" id="PF19955"/>
    </source>
</evidence>
<comment type="caution">
    <text evidence="2">The sequence shown here is derived from an EMBL/GenBank/DDBJ whole genome shotgun (WGS) entry which is preliminary data.</text>
</comment>
<evidence type="ECO:0000313" key="2">
    <source>
        <dbReference type="EMBL" id="OBQ44026.1"/>
    </source>
</evidence>
<sequence length="405" mass="46777">MNLQGTDVEKLVNAMLKAYPEQCQLEEMVLYGLNKNLAVIVPSSNSTLRFIILKLIKWAQAHGTIRDLLRAISEYRPDNSELRTVINNLLITSDWINLLNDSYLTRFHPLIEELKKSSYPNIPNRFGLSKSQEIIEVFQNISHSLESGDNFRSVFRTSRDILITIDPLNEEYLEHFCNKINIVLLVMNNSEAQELYSESVFSDYNIELRENFRNLKLQLTNNGVITWVNHYESDSTQWQPFNSDSRNITQLINEVIEQVESQSIIVSQFIDIRKLNEDNPNSLKLLKKLRYEGCIIIMDVISMQHPEMQRLFKSTALDASSNTLLLMVAPIHSVFDVVKSITGVIKQRIDLEFYRRLTLSDGKCMKTADNHIFRNWLIGKVPSLLLVPETENVSDRPWSYFGKGG</sequence>
<reference evidence="2 3" key="1">
    <citation type="submission" date="2015-09" db="EMBL/GenBank/DDBJ databases">
        <title>Aphanizomenon flos-aquae WA102.</title>
        <authorList>
            <person name="Driscoll C."/>
        </authorList>
    </citation>
    <scope>NUCLEOTIDE SEQUENCE [LARGE SCALE GENOMIC DNA]</scope>
    <source>
        <strain evidence="2">WA102</strain>
    </source>
</reference>
<dbReference type="Proteomes" id="UP000092093">
    <property type="component" value="Unassembled WGS sequence"/>
</dbReference>
<protein>
    <recommendedName>
        <fullName evidence="1">Effector-associated domain-containing protein</fullName>
    </recommendedName>
</protein>
<evidence type="ECO:0000313" key="3">
    <source>
        <dbReference type="Proteomes" id="UP000092093"/>
    </source>
</evidence>
<feature type="domain" description="Effector-associated" evidence="1">
    <location>
        <begin position="1"/>
        <end position="89"/>
    </location>
</feature>
<organism evidence="2 3">
    <name type="scientific">Aphanizomenon flos-aquae WA102</name>
    <dbReference type="NCBI Taxonomy" id="1710896"/>
    <lineage>
        <taxon>Bacteria</taxon>
        <taxon>Bacillati</taxon>
        <taxon>Cyanobacteriota</taxon>
        <taxon>Cyanophyceae</taxon>
        <taxon>Nostocales</taxon>
        <taxon>Aphanizomenonaceae</taxon>
        <taxon>Aphanizomenon</taxon>
    </lineage>
</organism>
<gene>
    <name evidence="2" type="ORF">AN484_09370</name>
</gene>
<proteinExistence type="predicted"/>